<reference evidence="1 2" key="1">
    <citation type="journal article" date="2019" name="Genome Biol. Evol.">
        <title>Insights into the evolution of the New World diploid cottons (Gossypium, subgenus Houzingenia) based on genome sequencing.</title>
        <authorList>
            <person name="Grover C.E."/>
            <person name="Arick M.A. 2nd"/>
            <person name="Thrash A."/>
            <person name="Conover J.L."/>
            <person name="Sanders W.S."/>
            <person name="Peterson D.G."/>
            <person name="Frelichowski J.E."/>
            <person name="Scheffler J.A."/>
            <person name="Scheffler B.E."/>
            <person name="Wendel J.F."/>
        </authorList>
    </citation>
    <scope>NUCLEOTIDE SEQUENCE [LARGE SCALE GENOMIC DNA]</scope>
    <source>
        <strain evidence="1">8</strain>
        <tissue evidence="1">Leaf</tissue>
    </source>
</reference>
<accession>A0A7J9FEV7</accession>
<dbReference type="Proteomes" id="UP000593568">
    <property type="component" value="Unassembled WGS sequence"/>
</dbReference>
<dbReference type="AlphaFoldDB" id="A0A7J9FEV7"/>
<keyword evidence="2" id="KW-1185">Reference proteome</keyword>
<comment type="caution">
    <text evidence="1">The sequence shown here is derived from an EMBL/GenBank/DDBJ whole genome shotgun (WGS) entry which is preliminary data.</text>
</comment>
<gene>
    <name evidence="1" type="ORF">Gotri_000883</name>
</gene>
<name>A0A7J9FEV7_9ROSI</name>
<proteinExistence type="predicted"/>
<protein>
    <recommendedName>
        <fullName evidence="3">Aminotransferase-like plant mobile domain-containing protein</fullName>
    </recommendedName>
</protein>
<dbReference type="EMBL" id="JABEZW010000013">
    <property type="protein sequence ID" value="MBA0783115.1"/>
    <property type="molecule type" value="Genomic_DNA"/>
</dbReference>
<evidence type="ECO:0000313" key="2">
    <source>
        <dbReference type="Proteomes" id="UP000593568"/>
    </source>
</evidence>
<evidence type="ECO:0008006" key="3">
    <source>
        <dbReference type="Google" id="ProtNLM"/>
    </source>
</evidence>
<evidence type="ECO:0000313" key="1">
    <source>
        <dbReference type="EMBL" id="MBA0783115.1"/>
    </source>
</evidence>
<organism evidence="1 2">
    <name type="scientific">Gossypium trilobum</name>
    <dbReference type="NCBI Taxonomy" id="34281"/>
    <lineage>
        <taxon>Eukaryota</taxon>
        <taxon>Viridiplantae</taxon>
        <taxon>Streptophyta</taxon>
        <taxon>Embryophyta</taxon>
        <taxon>Tracheophyta</taxon>
        <taxon>Spermatophyta</taxon>
        <taxon>Magnoliopsida</taxon>
        <taxon>eudicotyledons</taxon>
        <taxon>Gunneridae</taxon>
        <taxon>Pentapetalae</taxon>
        <taxon>rosids</taxon>
        <taxon>malvids</taxon>
        <taxon>Malvales</taxon>
        <taxon>Malvaceae</taxon>
        <taxon>Malvoideae</taxon>
        <taxon>Gossypium</taxon>
    </lineage>
</organism>
<sequence>MHQTNRVLRQFGFRQPIPVALDVLDDEHKIDLRQSNTNWPVFFSEYIEIWENQYDHIPTREPIIVPKLACAPDYMSWFRIHGKLYLLSEEQRRRQIRVEKE</sequence>